<dbReference type="PROSITE" id="PS50931">
    <property type="entry name" value="HTH_LYSR"/>
    <property type="match status" value="1"/>
</dbReference>
<dbReference type="Gene3D" id="3.40.190.10">
    <property type="entry name" value="Periplasmic binding protein-like II"/>
    <property type="match status" value="2"/>
</dbReference>
<dbReference type="Gene3D" id="1.10.10.10">
    <property type="entry name" value="Winged helix-like DNA-binding domain superfamily/Winged helix DNA-binding domain"/>
    <property type="match status" value="1"/>
</dbReference>
<dbReference type="SUPFAM" id="SSF46785">
    <property type="entry name" value="Winged helix' DNA-binding domain"/>
    <property type="match status" value="1"/>
</dbReference>
<dbReference type="Pfam" id="PF00126">
    <property type="entry name" value="HTH_1"/>
    <property type="match status" value="1"/>
</dbReference>
<comment type="caution">
    <text evidence="6">The sequence shown here is derived from an EMBL/GenBank/DDBJ whole genome shotgun (WGS) entry which is preliminary data.</text>
</comment>
<dbReference type="GO" id="GO:0003677">
    <property type="term" value="F:DNA binding"/>
    <property type="evidence" value="ECO:0007669"/>
    <property type="project" value="UniProtKB-KW"/>
</dbReference>
<sequence length="291" mass="31877">MVVRQDMKNLPTDLLRTFVTINQLGGFTQAGERLGRSQPAVSLQIKRLEELLNIKLFNRGQGLQLTEEGQLLLTCAQRMLELNDALISRLGAPRVSGSVRLGIPTDFEVSFLAATLGRFAQAYPGVTLDVSSDISANLLSDYQKGAYDLVMAIEERHLARPQLTDYITEPLVWVRNNNMMLAAEDPLPLILYPKGCLYRRSIIEALSKANIPWRIVYSTSSLLGIQSAIKAGLGISALAKSTVPEGLEASPGFAHCPDLGSVSIGFRYDNNTLSPAGKMLLDYLRQGLNTL</sequence>
<dbReference type="InterPro" id="IPR050176">
    <property type="entry name" value="LTTR"/>
</dbReference>
<dbReference type="PRINTS" id="PR00039">
    <property type="entry name" value="HTHLYSR"/>
</dbReference>
<protein>
    <submittedName>
        <fullName evidence="6">DNA-binding transcriptional LysR family regulator</fullName>
    </submittedName>
</protein>
<feature type="domain" description="HTH lysR-type" evidence="5">
    <location>
        <begin position="10"/>
        <end position="66"/>
    </location>
</feature>
<keyword evidence="7" id="KW-1185">Reference proteome</keyword>
<evidence type="ECO:0000256" key="3">
    <source>
        <dbReference type="ARBA" id="ARBA00023125"/>
    </source>
</evidence>
<reference evidence="6 7" key="1">
    <citation type="submission" date="2019-03" db="EMBL/GenBank/DDBJ databases">
        <title>Genomic Encyclopedia of Archaeal and Bacterial Type Strains, Phase II (KMG-II): from individual species to whole genera.</title>
        <authorList>
            <person name="Goeker M."/>
        </authorList>
    </citation>
    <scope>NUCLEOTIDE SEQUENCE [LARGE SCALE GENOMIC DNA]</scope>
    <source>
        <strain evidence="6 7">DSM 15594</strain>
    </source>
</reference>
<keyword evidence="4" id="KW-0804">Transcription</keyword>
<accession>A0ABY2F097</accession>
<organism evidence="6 7">
    <name type="scientific">Oceanimonas baumannii</name>
    <dbReference type="NCBI Taxonomy" id="129578"/>
    <lineage>
        <taxon>Bacteria</taxon>
        <taxon>Pseudomonadati</taxon>
        <taxon>Pseudomonadota</taxon>
        <taxon>Gammaproteobacteria</taxon>
        <taxon>Aeromonadales</taxon>
        <taxon>Aeromonadaceae</taxon>
        <taxon>Oceanimonas</taxon>
    </lineage>
</organism>
<gene>
    <name evidence="6" type="ORF">LY04_01456</name>
</gene>
<dbReference type="InterPro" id="IPR000847">
    <property type="entry name" value="LysR_HTH_N"/>
</dbReference>
<keyword evidence="2" id="KW-0805">Transcription regulation</keyword>
<dbReference type="Proteomes" id="UP000295058">
    <property type="component" value="Unassembled WGS sequence"/>
</dbReference>
<dbReference type="InterPro" id="IPR005119">
    <property type="entry name" value="LysR_subst-bd"/>
</dbReference>
<dbReference type="InterPro" id="IPR036390">
    <property type="entry name" value="WH_DNA-bd_sf"/>
</dbReference>
<evidence type="ECO:0000256" key="1">
    <source>
        <dbReference type="ARBA" id="ARBA00009437"/>
    </source>
</evidence>
<dbReference type="PANTHER" id="PTHR30579">
    <property type="entry name" value="TRANSCRIPTIONAL REGULATOR"/>
    <property type="match status" value="1"/>
</dbReference>
<name>A0ABY2F097_9GAMM</name>
<dbReference type="EMBL" id="SODO01000004">
    <property type="protein sequence ID" value="TDW59815.1"/>
    <property type="molecule type" value="Genomic_DNA"/>
</dbReference>
<dbReference type="PANTHER" id="PTHR30579:SF7">
    <property type="entry name" value="HTH-TYPE TRANSCRIPTIONAL REGULATOR LRHA-RELATED"/>
    <property type="match status" value="1"/>
</dbReference>
<evidence type="ECO:0000256" key="2">
    <source>
        <dbReference type="ARBA" id="ARBA00023015"/>
    </source>
</evidence>
<keyword evidence="3 6" id="KW-0238">DNA-binding</keyword>
<dbReference type="Pfam" id="PF03466">
    <property type="entry name" value="LysR_substrate"/>
    <property type="match status" value="1"/>
</dbReference>
<dbReference type="SUPFAM" id="SSF53850">
    <property type="entry name" value="Periplasmic binding protein-like II"/>
    <property type="match status" value="1"/>
</dbReference>
<comment type="similarity">
    <text evidence="1">Belongs to the LysR transcriptional regulatory family.</text>
</comment>
<dbReference type="InterPro" id="IPR036388">
    <property type="entry name" value="WH-like_DNA-bd_sf"/>
</dbReference>
<evidence type="ECO:0000256" key="4">
    <source>
        <dbReference type="ARBA" id="ARBA00023163"/>
    </source>
</evidence>
<proteinExistence type="inferred from homology"/>
<evidence type="ECO:0000313" key="6">
    <source>
        <dbReference type="EMBL" id="TDW59815.1"/>
    </source>
</evidence>
<evidence type="ECO:0000313" key="7">
    <source>
        <dbReference type="Proteomes" id="UP000295058"/>
    </source>
</evidence>
<evidence type="ECO:0000259" key="5">
    <source>
        <dbReference type="PROSITE" id="PS50931"/>
    </source>
</evidence>